<evidence type="ECO:0000256" key="1">
    <source>
        <dbReference type="ARBA" id="ARBA00004141"/>
    </source>
</evidence>
<feature type="transmembrane region" description="Helical" evidence="5">
    <location>
        <begin position="123"/>
        <end position="145"/>
    </location>
</feature>
<gene>
    <name evidence="6" type="ORF">DAPPUDRAFT_94855</name>
</gene>
<dbReference type="OrthoDB" id="6361488at2759"/>
<evidence type="ECO:0000256" key="3">
    <source>
        <dbReference type="ARBA" id="ARBA00022989"/>
    </source>
</evidence>
<reference evidence="6 7" key="1">
    <citation type="journal article" date="2011" name="Science">
        <title>The ecoresponsive genome of Daphnia pulex.</title>
        <authorList>
            <person name="Colbourne J.K."/>
            <person name="Pfrender M.E."/>
            <person name="Gilbert D."/>
            <person name="Thomas W.K."/>
            <person name="Tucker A."/>
            <person name="Oakley T.H."/>
            <person name="Tokishita S."/>
            <person name="Aerts A."/>
            <person name="Arnold G.J."/>
            <person name="Basu M.K."/>
            <person name="Bauer D.J."/>
            <person name="Caceres C.E."/>
            <person name="Carmel L."/>
            <person name="Casola C."/>
            <person name="Choi J.H."/>
            <person name="Detter J.C."/>
            <person name="Dong Q."/>
            <person name="Dusheyko S."/>
            <person name="Eads B.D."/>
            <person name="Frohlich T."/>
            <person name="Geiler-Samerotte K.A."/>
            <person name="Gerlach D."/>
            <person name="Hatcher P."/>
            <person name="Jogdeo S."/>
            <person name="Krijgsveld J."/>
            <person name="Kriventseva E.V."/>
            <person name="Kultz D."/>
            <person name="Laforsch C."/>
            <person name="Lindquist E."/>
            <person name="Lopez J."/>
            <person name="Manak J.R."/>
            <person name="Muller J."/>
            <person name="Pangilinan J."/>
            <person name="Patwardhan R.P."/>
            <person name="Pitluck S."/>
            <person name="Pritham E.J."/>
            <person name="Rechtsteiner A."/>
            <person name="Rho M."/>
            <person name="Rogozin I.B."/>
            <person name="Sakarya O."/>
            <person name="Salamov A."/>
            <person name="Schaack S."/>
            <person name="Shapiro H."/>
            <person name="Shiga Y."/>
            <person name="Skalitzky C."/>
            <person name="Smith Z."/>
            <person name="Souvorov A."/>
            <person name="Sung W."/>
            <person name="Tang Z."/>
            <person name="Tsuchiya D."/>
            <person name="Tu H."/>
            <person name="Vos H."/>
            <person name="Wang M."/>
            <person name="Wolf Y.I."/>
            <person name="Yamagata H."/>
            <person name="Yamada T."/>
            <person name="Ye Y."/>
            <person name="Shaw J.R."/>
            <person name="Andrews J."/>
            <person name="Crease T.J."/>
            <person name="Tang H."/>
            <person name="Lucas S.M."/>
            <person name="Robertson H.M."/>
            <person name="Bork P."/>
            <person name="Koonin E.V."/>
            <person name="Zdobnov E.M."/>
            <person name="Grigoriev I.V."/>
            <person name="Lynch M."/>
            <person name="Boore J.L."/>
        </authorList>
    </citation>
    <scope>NUCLEOTIDE SEQUENCE [LARGE SCALE GENOMIC DNA]</scope>
</reference>
<dbReference type="HOGENOM" id="CLU_999529_0_0_1"/>
<keyword evidence="2 5" id="KW-0812">Transmembrane</keyword>
<feature type="transmembrane region" description="Helical" evidence="5">
    <location>
        <begin position="253"/>
        <end position="275"/>
    </location>
</feature>
<keyword evidence="7" id="KW-1185">Reference proteome</keyword>
<dbReference type="PANTHER" id="PTHR19282">
    <property type="entry name" value="TETRASPANIN"/>
    <property type="match status" value="1"/>
</dbReference>
<dbReference type="Gene3D" id="1.10.1450.10">
    <property type="entry name" value="Tetraspanin"/>
    <property type="match status" value="1"/>
</dbReference>
<feature type="transmembrane region" description="Helical" evidence="5">
    <location>
        <begin position="49"/>
        <end position="68"/>
    </location>
</feature>
<protein>
    <submittedName>
        <fullName evidence="6">Uncharacterized protein</fullName>
    </submittedName>
</protein>
<dbReference type="OMA" id="REACHEM"/>
<evidence type="ECO:0000256" key="2">
    <source>
        <dbReference type="ARBA" id="ARBA00022692"/>
    </source>
</evidence>
<dbReference type="KEGG" id="dpx:DAPPUDRAFT_94855"/>
<dbReference type="PRINTS" id="PR00259">
    <property type="entry name" value="TMFOUR"/>
</dbReference>
<feature type="transmembrane region" description="Helical" evidence="5">
    <location>
        <begin position="89"/>
        <end position="117"/>
    </location>
</feature>
<evidence type="ECO:0000256" key="5">
    <source>
        <dbReference type="SAM" id="Phobius"/>
    </source>
</evidence>
<dbReference type="Pfam" id="PF00335">
    <property type="entry name" value="Tetraspanin"/>
    <property type="match status" value="1"/>
</dbReference>
<keyword evidence="4 5" id="KW-0472">Membrane</keyword>
<evidence type="ECO:0000313" key="6">
    <source>
        <dbReference type="EMBL" id="EFX89334.1"/>
    </source>
</evidence>
<dbReference type="InParanoid" id="E9FT98"/>
<proteinExistence type="predicted"/>
<dbReference type="InterPro" id="IPR018499">
    <property type="entry name" value="Tetraspanin/Peripherin"/>
</dbReference>
<dbReference type="AlphaFoldDB" id="E9FT98"/>
<dbReference type="PANTHER" id="PTHR19282:SF417">
    <property type="entry name" value="TETRASPANIN TSPA-RELATED"/>
    <property type="match status" value="1"/>
</dbReference>
<dbReference type="EMBL" id="GL732524">
    <property type="protein sequence ID" value="EFX89334.1"/>
    <property type="molecule type" value="Genomic_DNA"/>
</dbReference>
<name>E9FT98_DAPPU</name>
<feature type="transmembrane region" description="Helical" evidence="5">
    <location>
        <begin position="21"/>
        <end position="43"/>
    </location>
</feature>
<dbReference type="SUPFAM" id="SSF48652">
    <property type="entry name" value="Tetraspanin"/>
    <property type="match status" value="1"/>
</dbReference>
<sequence>ELKLRSRQHGFMDYDINDRRHFSIPFGFRLYCLLLVCKCIFFYSDFGFPVSGTLSGIVLISLSASSLVQRQEFAKGSDKQKFLVKNDKYMVMNIVVAIAVSGLLIFLSLLGLCGSFGEKKCLISCYLVLVLLNLGFVIVGGIMVLRFSKISENSLKENISNYHHNKTSKKRVDEIRGKLNCCGIHAFYNLTYLQAEKETVTTSCCVPEHREACHEMLKGQTIQLWKWEEISQKIYTEGCLSEVTKMSEPISEYILSFFVVIAVIDLAGLLLSVAMCCGV</sequence>
<dbReference type="InterPro" id="IPR008952">
    <property type="entry name" value="Tetraspanin_EC2_sf"/>
</dbReference>
<evidence type="ECO:0000313" key="7">
    <source>
        <dbReference type="Proteomes" id="UP000000305"/>
    </source>
</evidence>
<comment type="subcellular location">
    <subcellularLocation>
        <location evidence="1">Membrane</location>
        <topology evidence="1">Multi-pass membrane protein</topology>
    </subcellularLocation>
</comment>
<organism evidence="6 7">
    <name type="scientific">Daphnia pulex</name>
    <name type="common">Water flea</name>
    <dbReference type="NCBI Taxonomy" id="6669"/>
    <lineage>
        <taxon>Eukaryota</taxon>
        <taxon>Metazoa</taxon>
        <taxon>Ecdysozoa</taxon>
        <taxon>Arthropoda</taxon>
        <taxon>Crustacea</taxon>
        <taxon>Branchiopoda</taxon>
        <taxon>Diplostraca</taxon>
        <taxon>Cladocera</taxon>
        <taxon>Anomopoda</taxon>
        <taxon>Daphniidae</taxon>
        <taxon>Daphnia</taxon>
    </lineage>
</organism>
<dbReference type="STRING" id="6669.E9FT98"/>
<dbReference type="Proteomes" id="UP000000305">
    <property type="component" value="Unassembled WGS sequence"/>
</dbReference>
<feature type="non-terminal residue" evidence="6">
    <location>
        <position position="1"/>
    </location>
</feature>
<dbReference type="eggNOG" id="KOG3882">
    <property type="taxonomic scope" value="Eukaryota"/>
</dbReference>
<keyword evidence="3 5" id="KW-1133">Transmembrane helix</keyword>
<evidence type="ECO:0000256" key="4">
    <source>
        <dbReference type="ARBA" id="ARBA00023136"/>
    </source>
</evidence>
<dbReference type="GO" id="GO:0016020">
    <property type="term" value="C:membrane"/>
    <property type="evidence" value="ECO:0007669"/>
    <property type="project" value="UniProtKB-SubCell"/>
</dbReference>
<accession>E9FT98</accession>